<evidence type="ECO:0000256" key="8">
    <source>
        <dbReference type="ARBA" id="ARBA00023065"/>
    </source>
</evidence>
<accession>A0ABN4X461</accession>
<comment type="subcellular location">
    <subcellularLocation>
        <location evidence="10">Cell inner membrane</location>
        <topology evidence="10">Multi-pass membrane protein</topology>
    </subcellularLocation>
    <subcellularLocation>
        <location evidence="1">Cell membrane</location>
        <topology evidence="1">Multi-pass membrane protein</topology>
    </subcellularLocation>
</comment>
<evidence type="ECO:0000256" key="6">
    <source>
        <dbReference type="ARBA" id="ARBA00022958"/>
    </source>
</evidence>
<dbReference type="PANTHER" id="PTHR32024">
    <property type="entry name" value="TRK SYSTEM POTASSIUM UPTAKE PROTEIN TRKG-RELATED"/>
    <property type="match status" value="1"/>
</dbReference>
<keyword evidence="4 10" id="KW-0633">Potassium transport</keyword>
<dbReference type="InterPro" id="IPR004772">
    <property type="entry name" value="TrkH"/>
</dbReference>
<feature type="transmembrane region" description="Helical" evidence="11">
    <location>
        <begin position="170"/>
        <end position="191"/>
    </location>
</feature>
<dbReference type="InterPro" id="IPR003445">
    <property type="entry name" value="Cat_transpt"/>
</dbReference>
<dbReference type="Proteomes" id="UP000185622">
    <property type="component" value="Chromosome"/>
</dbReference>
<organism evidence="12 13">
    <name type="scientific">Thioclava nitratireducens</name>
    <dbReference type="NCBI Taxonomy" id="1915078"/>
    <lineage>
        <taxon>Bacteria</taxon>
        <taxon>Pseudomonadati</taxon>
        <taxon>Pseudomonadota</taxon>
        <taxon>Alphaproteobacteria</taxon>
        <taxon>Rhodobacterales</taxon>
        <taxon>Paracoccaceae</taxon>
        <taxon>Thioclava</taxon>
    </lineage>
</organism>
<feature type="transmembrane region" description="Helical" evidence="11">
    <location>
        <begin position="443"/>
        <end position="463"/>
    </location>
</feature>
<proteinExistence type="inferred from homology"/>
<evidence type="ECO:0000313" key="12">
    <source>
        <dbReference type="EMBL" id="AQS47275.1"/>
    </source>
</evidence>
<comment type="function">
    <text evidence="10">Low-affinity potassium transport system. Interacts with Trk system potassium uptake protein TrkA.</text>
</comment>
<dbReference type="Pfam" id="PF02386">
    <property type="entry name" value="TrkH"/>
    <property type="match status" value="1"/>
</dbReference>
<evidence type="ECO:0000256" key="2">
    <source>
        <dbReference type="ARBA" id="ARBA00022448"/>
    </source>
</evidence>
<evidence type="ECO:0000313" key="13">
    <source>
        <dbReference type="Proteomes" id="UP000185622"/>
    </source>
</evidence>
<name>A0ABN4X461_9RHOB</name>
<sequence>MNFVSFINGLTLVFFAALMGLDALLFSDTAKVFALSGALVGALGATISVASRSSFLGLGRLHAFLLTSSVWLTAAIAGAVPLAMWSLTPVDALFEAMSGITTTGSTVMSGLDTTPRGIIMWRALLQAVGGVGFIVTGIALLPILKVGGMQLFRTESSDKGDKELSNTAKFASVTLQIYVALIGLCTLAYLAGGMNFFDAVTHAMTTLSTGGYSGYDASFGHFDSPFLQWTATLFMLLGAFPFAWYIRGIYRRTVRSEQVEAMLLTLGVVIIGLTVWLVWTSGTPPLTALRMVAFNVVSVVTTTGYATTDYTVWGPFAVVAFFILSAVGGCTGSTAGGAKAMRWIVFSKAARAQMKVIRLPRRVVSIKYEGRVIENDVLAGVIAFFVIYMATFLGLTTLLGFFGLDFATATSGALTALANVGPGVGPIIGPAGNFSSLSDPVKIILTFGMYLGRLEILTVLVLFKPEFWREIAVLGERA</sequence>
<feature type="transmembrane region" description="Helical" evidence="11">
    <location>
        <begin position="7"/>
        <end position="26"/>
    </location>
</feature>
<gene>
    <name evidence="12" type="ORF">BMG03_05305</name>
</gene>
<dbReference type="EMBL" id="CP019437">
    <property type="protein sequence ID" value="AQS47275.1"/>
    <property type="molecule type" value="Genomic_DNA"/>
</dbReference>
<dbReference type="RefSeq" id="WP_075777552.1">
    <property type="nucleotide sequence ID" value="NZ_CP019437.1"/>
</dbReference>
<dbReference type="PIRSF" id="PIRSF006247">
    <property type="entry name" value="TrkH"/>
    <property type="match status" value="1"/>
</dbReference>
<reference evidence="12 13" key="1">
    <citation type="submission" date="2017-01" db="EMBL/GenBank/DDBJ databases">
        <title>The complete genome sequence of a sulfur-oxidizing marine bacterium Thioclava sp. 25B10_4T.</title>
        <authorList>
            <person name="Liu Y."/>
            <person name="Lai Q."/>
            <person name="Shao Z."/>
        </authorList>
    </citation>
    <scope>NUCLEOTIDE SEQUENCE [LARGE SCALE GENOMIC DNA]</scope>
    <source>
        <strain evidence="12 13">25B10_4</strain>
    </source>
</reference>
<keyword evidence="2 10" id="KW-0813">Transport</keyword>
<evidence type="ECO:0000256" key="4">
    <source>
        <dbReference type="ARBA" id="ARBA00022538"/>
    </source>
</evidence>
<feature type="transmembrane region" description="Helical" evidence="11">
    <location>
        <begin position="226"/>
        <end position="247"/>
    </location>
</feature>
<evidence type="ECO:0000256" key="9">
    <source>
        <dbReference type="ARBA" id="ARBA00023136"/>
    </source>
</evidence>
<feature type="transmembrane region" description="Helical" evidence="11">
    <location>
        <begin position="32"/>
        <end position="51"/>
    </location>
</feature>
<evidence type="ECO:0000256" key="10">
    <source>
        <dbReference type="PIRNR" id="PIRNR006247"/>
    </source>
</evidence>
<keyword evidence="8 10" id="KW-0406">Ion transport</keyword>
<keyword evidence="5 11" id="KW-0812">Transmembrane</keyword>
<keyword evidence="10" id="KW-0997">Cell inner membrane</keyword>
<feature type="transmembrane region" description="Helical" evidence="11">
    <location>
        <begin position="316"/>
        <end position="338"/>
    </location>
</feature>
<evidence type="ECO:0000256" key="1">
    <source>
        <dbReference type="ARBA" id="ARBA00004651"/>
    </source>
</evidence>
<evidence type="ECO:0000256" key="5">
    <source>
        <dbReference type="ARBA" id="ARBA00022692"/>
    </source>
</evidence>
<feature type="transmembrane region" description="Helical" evidence="11">
    <location>
        <begin position="377"/>
        <end position="402"/>
    </location>
</feature>
<keyword evidence="3 10" id="KW-1003">Cell membrane</keyword>
<feature type="transmembrane region" description="Helical" evidence="11">
    <location>
        <begin position="119"/>
        <end position="144"/>
    </location>
</feature>
<evidence type="ECO:0000256" key="7">
    <source>
        <dbReference type="ARBA" id="ARBA00022989"/>
    </source>
</evidence>
<evidence type="ECO:0000256" key="3">
    <source>
        <dbReference type="ARBA" id="ARBA00022475"/>
    </source>
</evidence>
<evidence type="ECO:0000256" key="11">
    <source>
        <dbReference type="SAM" id="Phobius"/>
    </source>
</evidence>
<protein>
    <recommendedName>
        <fullName evidence="10">Trk system potassium uptake protein</fullName>
    </recommendedName>
</protein>
<keyword evidence="6 10" id="KW-0630">Potassium</keyword>
<dbReference type="PANTHER" id="PTHR32024:SF3">
    <property type="entry name" value="TRK SYSTEM POTASSIUM UPTAKE PROTEIN"/>
    <property type="match status" value="1"/>
</dbReference>
<keyword evidence="13" id="KW-1185">Reference proteome</keyword>
<feature type="transmembrane region" description="Helical" evidence="11">
    <location>
        <begin position="63"/>
        <end position="87"/>
    </location>
</feature>
<keyword evidence="7 11" id="KW-1133">Transmembrane helix</keyword>
<feature type="transmembrane region" description="Helical" evidence="11">
    <location>
        <begin position="259"/>
        <end position="279"/>
    </location>
</feature>
<keyword evidence="9 10" id="KW-0472">Membrane</keyword>
<comment type="similarity">
    <text evidence="10">Belongs to the TrkH potassium transport family.</text>
</comment>